<dbReference type="GO" id="GO:0051301">
    <property type="term" value="P:cell division"/>
    <property type="evidence" value="ECO:0007669"/>
    <property type="project" value="UniProtKB-KW"/>
</dbReference>
<keyword evidence="7 8" id="KW-0132">Cell division</keyword>
<evidence type="ECO:0000256" key="2">
    <source>
        <dbReference type="ARBA" id="ARBA00004752"/>
    </source>
</evidence>
<dbReference type="SUPFAM" id="SSF53244">
    <property type="entry name" value="MurD-like peptide ligases, peptide-binding domain"/>
    <property type="match status" value="1"/>
</dbReference>
<name>A0A346XZI7_9ACTN</name>
<feature type="binding site" evidence="7">
    <location>
        <begin position="113"/>
        <end position="119"/>
    </location>
    <ligand>
        <name>ATP</name>
        <dbReference type="ChEBI" id="CHEBI:30616"/>
    </ligand>
</feature>
<dbReference type="Pfam" id="PF02875">
    <property type="entry name" value="Mur_ligase_C"/>
    <property type="match status" value="1"/>
</dbReference>
<comment type="subcellular location">
    <subcellularLocation>
        <location evidence="1 7 8">Cytoplasm</location>
    </subcellularLocation>
</comment>
<dbReference type="GO" id="GO:0008764">
    <property type="term" value="F:UDP-N-acetylmuramoylalanine-D-glutamate ligase activity"/>
    <property type="evidence" value="ECO:0007669"/>
    <property type="project" value="UniProtKB-UniRule"/>
</dbReference>
<keyword evidence="3 7" id="KW-0963">Cytoplasm</keyword>
<comment type="pathway">
    <text evidence="2 7 8">Cell wall biogenesis; peptidoglycan biosynthesis.</text>
</comment>
<dbReference type="Pfam" id="PF21799">
    <property type="entry name" value="MurD-like_N"/>
    <property type="match status" value="1"/>
</dbReference>
<dbReference type="InterPro" id="IPR036565">
    <property type="entry name" value="Mur-like_cat_sf"/>
</dbReference>
<dbReference type="PANTHER" id="PTHR43692:SF1">
    <property type="entry name" value="UDP-N-ACETYLMURAMOYLALANINE--D-GLUTAMATE LIGASE"/>
    <property type="match status" value="1"/>
</dbReference>
<dbReference type="UniPathway" id="UPA00219"/>
<dbReference type="GO" id="GO:0071555">
    <property type="term" value="P:cell wall organization"/>
    <property type="evidence" value="ECO:0007669"/>
    <property type="project" value="UniProtKB-KW"/>
</dbReference>
<comment type="similarity">
    <text evidence="7">Belongs to the MurCDEF family.</text>
</comment>
<proteinExistence type="inferred from homology"/>
<accession>A0A346XZI7</accession>
<dbReference type="GO" id="GO:0009252">
    <property type="term" value="P:peptidoglycan biosynthetic process"/>
    <property type="evidence" value="ECO:0007669"/>
    <property type="project" value="UniProtKB-UniRule"/>
</dbReference>
<sequence length="424" mass="44254">MTATDPRRVLVFGVGASGVAVAAAALSRGWQVLAVDERAEADTSAMPDGVEVRLGAVDASALADVDVVVTSPGVPPTQPLLATAVDRGVPVWSEPELAWQLNEGRSRLVAVSGTNGKTTTTEMIAACLHAPAAGNIGVPLVQVLAADTPPPVVVAELSSFQLHFCHELRPDVAALLNVADDHLDWHGGLDGYRADKARMWQAQRPEDVTVAFTADAGTVATLEAYPPPGQLVRVDDIGNDEVLQGLDLRAGGPHNLANATVAARAALAAGASVEDVRDALQAFEPGPHRLELVADRDGVRWINDSKATNPHAALAALRSFEDIVWIAGGLNKGLDFATLADDLPGRVRTVLTIGACGPELAAVARTVGVAVEEVGQLDAAVRRAAEIAVPGSTVLLAPAAASMDQFRNYAERGDVFRREVEALR</sequence>
<evidence type="ECO:0000256" key="1">
    <source>
        <dbReference type="ARBA" id="ARBA00004496"/>
    </source>
</evidence>
<comment type="function">
    <text evidence="7 8">Cell wall formation. Catalyzes the addition of glutamate to the nucleotide precursor UDP-N-acetylmuramoyl-L-alanine (UMA).</text>
</comment>
<dbReference type="InterPro" id="IPR006311">
    <property type="entry name" value="TAT_signal"/>
</dbReference>
<dbReference type="OrthoDB" id="9809796at2"/>
<evidence type="ECO:0000256" key="5">
    <source>
        <dbReference type="ARBA" id="ARBA00022741"/>
    </source>
</evidence>
<dbReference type="GO" id="GO:0008360">
    <property type="term" value="P:regulation of cell shape"/>
    <property type="evidence" value="ECO:0007669"/>
    <property type="project" value="UniProtKB-KW"/>
</dbReference>
<dbReference type="InterPro" id="IPR013221">
    <property type="entry name" value="Mur_ligase_cen"/>
</dbReference>
<dbReference type="GO" id="GO:0005524">
    <property type="term" value="F:ATP binding"/>
    <property type="evidence" value="ECO:0007669"/>
    <property type="project" value="UniProtKB-UniRule"/>
</dbReference>
<evidence type="ECO:0000256" key="7">
    <source>
        <dbReference type="HAMAP-Rule" id="MF_00639"/>
    </source>
</evidence>
<evidence type="ECO:0000259" key="10">
    <source>
        <dbReference type="Pfam" id="PF08245"/>
    </source>
</evidence>
<comment type="catalytic activity">
    <reaction evidence="7 8">
        <text>UDP-N-acetyl-alpha-D-muramoyl-L-alanine + D-glutamate + ATP = UDP-N-acetyl-alpha-D-muramoyl-L-alanyl-D-glutamate + ADP + phosphate + H(+)</text>
        <dbReference type="Rhea" id="RHEA:16429"/>
        <dbReference type="ChEBI" id="CHEBI:15378"/>
        <dbReference type="ChEBI" id="CHEBI:29986"/>
        <dbReference type="ChEBI" id="CHEBI:30616"/>
        <dbReference type="ChEBI" id="CHEBI:43474"/>
        <dbReference type="ChEBI" id="CHEBI:83898"/>
        <dbReference type="ChEBI" id="CHEBI:83900"/>
        <dbReference type="ChEBI" id="CHEBI:456216"/>
        <dbReference type="EC" id="6.3.2.9"/>
    </reaction>
</comment>
<organism evidence="11 12">
    <name type="scientific">Euzebya pacifica</name>
    <dbReference type="NCBI Taxonomy" id="1608957"/>
    <lineage>
        <taxon>Bacteria</taxon>
        <taxon>Bacillati</taxon>
        <taxon>Actinomycetota</taxon>
        <taxon>Nitriliruptoria</taxon>
        <taxon>Euzebyales</taxon>
    </lineage>
</organism>
<evidence type="ECO:0000259" key="9">
    <source>
        <dbReference type="Pfam" id="PF02875"/>
    </source>
</evidence>
<evidence type="ECO:0000256" key="6">
    <source>
        <dbReference type="ARBA" id="ARBA00022840"/>
    </source>
</evidence>
<feature type="domain" description="Mur ligase C-terminal" evidence="9">
    <location>
        <begin position="288"/>
        <end position="399"/>
    </location>
</feature>
<dbReference type="GO" id="GO:0005737">
    <property type="term" value="C:cytoplasm"/>
    <property type="evidence" value="ECO:0007669"/>
    <property type="project" value="UniProtKB-SubCell"/>
</dbReference>
<evidence type="ECO:0000256" key="8">
    <source>
        <dbReference type="RuleBase" id="RU003664"/>
    </source>
</evidence>
<dbReference type="SUPFAM" id="SSF53623">
    <property type="entry name" value="MurD-like peptide ligases, catalytic domain"/>
    <property type="match status" value="1"/>
</dbReference>
<dbReference type="Gene3D" id="3.40.1190.10">
    <property type="entry name" value="Mur-like, catalytic domain"/>
    <property type="match status" value="1"/>
</dbReference>
<keyword evidence="4 7" id="KW-0436">Ligase</keyword>
<dbReference type="KEGG" id="euz:DVS28_a2955"/>
<keyword evidence="7 8" id="KW-0961">Cell wall biogenesis/degradation</keyword>
<evidence type="ECO:0000313" key="11">
    <source>
        <dbReference type="EMBL" id="AXV07634.1"/>
    </source>
</evidence>
<protein>
    <recommendedName>
        <fullName evidence="7 8">UDP-N-acetylmuramoylalanine--D-glutamate ligase</fullName>
        <ecNumber evidence="7 8">6.3.2.9</ecNumber>
    </recommendedName>
    <alternativeName>
        <fullName evidence="7">D-glutamic acid-adding enzyme</fullName>
    </alternativeName>
    <alternativeName>
        <fullName evidence="7">UDP-N-acetylmuramoyl-L-alanyl-D-glutamate synthetase</fullName>
    </alternativeName>
</protein>
<keyword evidence="12" id="KW-1185">Reference proteome</keyword>
<dbReference type="InterPro" id="IPR036615">
    <property type="entry name" value="Mur_ligase_C_dom_sf"/>
</dbReference>
<dbReference type="SUPFAM" id="SSF51984">
    <property type="entry name" value="MurCD N-terminal domain"/>
    <property type="match status" value="1"/>
</dbReference>
<dbReference type="EC" id="6.3.2.9" evidence="7 8"/>
<dbReference type="InterPro" id="IPR005762">
    <property type="entry name" value="MurD"/>
</dbReference>
<gene>
    <name evidence="7" type="primary">murD</name>
    <name evidence="11" type="ORF">DVS28_a2955</name>
</gene>
<dbReference type="EMBL" id="CP031165">
    <property type="protein sequence ID" value="AXV07634.1"/>
    <property type="molecule type" value="Genomic_DNA"/>
</dbReference>
<dbReference type="RefSeq" id="WP_114592095.1">
    <property type="nucleotide sequence ID" value="NZ_CP031165.1"/>
</dbReference>
<dbReference type="Gene3D" id="3.40.50.720">
    <property type="entry name" value="NAD(P)-binding Rossmann-like Domain"/>
    <property type="match status" value="1"/>
</dbReference>
<keyword evidence="7 8" id="KW-0131">Cell cycle</keyword>
<evidence type="ECO:0000256" key="4">
    <source>
        <dbReference type="ARBA" id="ARBA00022598"/>
    </source>
</evidence>
<dbReference type="HAMAP" id="MF_00639">
    <property type="entry name" value="MurD"/>
    <property type="match status" value="1"/>
</dbReference>
<keyword evidence="5 7" id="KW-0547">Nucleotide-binding</keyword>
<reference evidence="11 12" key="1">
    <citation type="submission" date="2018-09" db="EMBL/GenBank/DDBJ databases">
        <title>Complete genome sequence of Euzebya sp. DY32-46 isolated from seawater of Pacific Ocean.</title>
        <authorList>
            <person name="Xu L."/>
            <person name="Wu Y.-H."/>
            <person name="Xu X.-W."/>
        </authorList>
    </citation>
    <scope>NUCLEOTIDE SEQUENCE [LARGE SCALE GENOMIC DNA]</scope>
    <source>
        <strain evidence="11 12">DY32-46</strain>
    </source>
</reference>
<keyword evidence="7 8" id="KW-0133">Cell shape</keyword>
<dbReference type="InterPro" id="IPR004101">
    <property type="entry name" value="Mur_ligase_C"/>
</dbReference>
<dbReference type="NCBIfam" id="TIGR01087">
    <property type="entry name" value="murD"/>
    <property type="match status" value="1"/>
</dbReference>
<dbReference type="Pfam" id="PF08245">
    <property type="entry name" value="Mur_ligase_M"/>
    <property type="match status" value="1"/>
</dbReference>
<dbReference type="Gene3D" id="3.90.190.20">
    <property type="entry name" value="Mur ligase, C-terminal domain"/>
    <property type="match status" value="1"/>
</dbReference>
<keyword evidence="7 8" id="KW-0573">Peptidoglycan synthesis</keyword>
<evidence type="ECO:0000256" key="3">
    <source>
        <dbReference type="ARBA" id="ARBA00022490"/>
    </source>
</evidence>
<evidence type="ECO:0000313" key="12">
    <source>
        <dbReference type="Proteomes" id="UP000264006"/>
    </source>
</evidence>
<dbReference type="Proteomes" id="UP000264006">
    <property type="component" value="Chromosome"/>
</dbReference>
<dbReference type="AlphaFoldDB" id="A0A346XZI7"/>
<dbReference type="PROSITE" id="PS51318">
    <property type="entry name" value="TAT"/>
    <property type="match status" value="1"/>
</dbReference>
<dbReference type="PANTHER" id="PTHR43692">
    <property type="entry name" value="UDP-N-ACETYLMURAMOYLALANINE--D-GLUTAMATE LIGASE"/>
    <property type="match status" value="1"/>
</dbReference>
<keyword evidence="6 7" id="KW-0067">ATP-binding</keyword>
<feature type="domain" description="Mur ligase central" evidence="10">
    <location>
        <begin position="111"/>
        <end position="216"/>
    </location>
</feature>